<comment type="caution">
    <text evidence="2">The sequence shown here is derived from an EMBL/GenBank/DDBJ whole genome shotgun (WGS) entry which is preliminary data.</text>
</comment>
<dbReference type="AlphaFoldDB" id="A0A9N8ZYT0"/>
<dbReference type="EMBL" id="CAJVPJ010000334">
    <property type="protein sequence ID" value="CAG8512962.1"/>
    <property type="molecule type" value="Genomic_DNA"/>
</dbReference>
<protein>
    <submittedName>
        <fullName evidence="2">3530_t:CDS:1</fullName>
    </submittedName>
</protein>
<keyword evidence="3" id="KW-1185">Reference proteome</keyword>
<feature type="region of interest" description="Disordered" evidence="1">
    <location>
        <begin position="41"/>
        <end position="72"/>
    </location>
</feature>
<proteinExistence type="predicted"/>
<reference evidence="2" key="1">
    <citation type="submission" date="2021-06" db="EMBL/GenBank/DDBJ databases">
        <authorList>
            <person name="Kallberg Y."/>
            <person name="Tangrot J."/>
            <person name="Rosling A."/>
        </authorList>
    </citation>
    <scope>NUCLEOTIDE SEQUENCE</scope>
    <source>
        <strain evidence="2">IA702</strain>
    </source>
</reference>
<evidence type="ECO:0000256" key="1">
    <source>
        <dbReference type="SAM" id="MobiDB-lite"/>
    </source>
</evidence>
<name>A0A9N8ZYT0_9GLOM</name>
<evidence type="ECO:0000313" key="2">
    <source>
        <dbReference type="EMBL" id="CAG8512962.1"/>
    </source>
</evidence>
<dbReference type="Proteomes" id="UP000789572">
    <property type="component" value="Unassembled WGS sequence"/>
</dbReference>
<accession>A0A9N8ZYT0</accession>
<evidence type="ECO:0000313" key="3">
    <source>
        <dbReference type="Proteomes" id="UP000789572"/>
    </source>
</evidence>
<organism evidence="2 3">
    <name type="scientific">Paraglomus occultum</name>
    <dbReference type="NCBI Taxonomy" id="144539"/>
    <lineage>
        <taxon>Eukaryota</taxon>
        <taxon>Fungi</taxon>
        <taxon>Fungi incertae sedis</taxon>
        <taxon>Mucoromycota</taxon>
        <taxon>Glomeromycotina</taxon>
        <taxon>Glomeromycetes</taxon>
        <taxon>Paraglomerales</taxon>
        <taxon>Paraglomeraceae</taxon>
        <taxon>Paraglomus</taxon>
    </lineage>
</organism>
<sequence>MYTPYLALLKLCATYLESVCSLRLDRLRTSGFHYPVLLSRSLPSPKLPSDTSASSGRARSGKIKLGGASPRARTVERRESGLYMPCLVGILAALLP</sequence>
<gene>
    <name evidence="2" type="ORF">POCULU_LOCUS3168</name>
</gene>